<evidence type="ECO:0000313" key="1">
    <source>
        <dbReference type="EMBL" id="OWP76844.1"/>
    </source>
</evidence>
<sequence length="123" mass="13820">MSKDIFKQTADSLFASTAHQELWVNPKGEFFTSENIGALSLKPGQKLIKFERLEETSSEEKKLKPADQKEVIANLLKVDTLEGLKPYEMDERKAVKAVYNNVFKKLTDNTTVVGATDVTVVKK</sequence>
<dbReference type="Proteomes" id="UP000198034">
    <property type="component" value="Unassembled WGS sequence"/>
</dbReference>
<comment type="caution">
    <text evidence="1">The sequence shown here is derived from an EMBL/GenBank/DDBJ whole genome shotgun (WGS) entry which is preliminary data.</text>
</comment>
<organism evidence="1 2">
    <name type="scientific">Flavobacterium columnare</name>
    <dbReference type="NCBI Taxonomy" id="996"/>
    <lineage>
        <taxon>Bacteria</taxon>
        <taxon>Pseudomonadati</taxon>
        <taxon>Bacteroidota</taxon>
        <taxon>Flavobacteriia</taxon>
        <taxon>Flavobacteriales</taxon>
        <taxon>Flavobacteriaceae</taxon>
        <taxon>Flavobacterium</taxon>
    </lineage>
</organism>
<dbReference type="EMBL" id="MTCY01000022">
    <property type="protein sequence ID" value="OWP76844.1"/>
    <property type="molecule type" value="Genomic_DNA"/>
</dbReference>
<gene>
    <name evidence="1" type="ORF">BWK62_08630</name>
</gene>
<proteinExistence type="predicted"/>
<name>A0A246GAA2_9FLAO</name>
<dbReference type="AlphaFoldDB" id="A0A246GAA2"/>
<accession>A0A246GAA2</accession>
<reference evidence="1 2" key="1">
    <citation type="journal article" date="2017" name="Infect. Genet. Evol.">
        <title>Comparative genome analysis of fish pathogen Flavobacterium columnare reveals extensive sequence diversity within the species.</title>
        <authorList>
            <person name="Kayansamruaj P."/>
            <person name="Dong H.T."/>
            <person name="Hirono I."/>
            <person name="Kondo H."/>
            <person name="Senapin S."/>
            <person name="Rodkhum C."/>
        </authorList>
    </citation>
    <scope>NUCLEOTIDE SEQUENCE [LARGE SCALE GENOMIC DNA]</scope>
    <source>
        <strain evidence="1 2">1214</strain>
    </source>
</reference>
<protein>
    <submittedName>
        <fullName evidence="1">Uncharacterized protein</fullName>
    </submittedName>
</protein>
<evidence type="ECO:0000313" key="2">
    <source>
        <dbReference type="Proteomes" id="UP000198034"/>
    </source>
</evidence>